<gene>
    <name evidence="1" type="ORF">MNBD_BACTEROID05-1243</name>
</gene>
<dbReference type="Pfam" id="PF19891">
    <property type="entry name" value="DUF6364"/>
    <property type="match status" value="1"/>
</dbReference>
<dbReference type="AlphaFoldDB" id="A0A3B0T4L4"/>
<name>A0A3B0T4L4_9ZZZZ</name>
<reference evidence="1" key="1">
    <citation type="submission" date="2018-06" db="EMBL/GenBank/DDBJ databases">
        <authorList>
            <person name="Zhirakovskaya E."/>
        </authorList>
    </citation>
    <scope>NUCLEOTIDE SEQUENCE</scope>
</reference>
<sequence length="78" mass="8944">MPNMTMTIDADILKKAKKIAIEKNTTISKLVRTYLENLAARKDQAMEMIIGELKDSFSDKSVCVGSKKWSREDLHERE</sequence>
<dbReference type="InterPro" id="IPR045944">
    <property type="entry name" value="DUF6364"/>
</dbReference>
<proteinExistence type="predicted"/>
<organism evidence="1">
    <name type="scientific">hydrothermal vent metagenome</name>
    <dbReference type="NCBI Taxonomy" id="652676"/>
    <lineage>
        <taxon>unclassified sequences</taxon>
        <taxon>metagenomes</taxon>
        <taxon>ecological metagenomes</taxon>
    </lineage>
</organism>
<evidence type="ECO:0000313" key="1">
    <source>
        <dbReference type="EMBL" id="VAW13681.1"/>
    </source>
</evidence>
<dbReference type="EMBL" id="UOEN01000183">
    <property type="protein sequence ID" value="VAW13681.1"/>
    <property type="molecule type" value="Genomic_DNA"/>
</dbReference>
<evidence type="ECO:0008006" key="2">
    <source>
        <dbReference type="Google" id="ProtNLM"/>
    </source>
</evidence>
<accession>A0A3B0T4L4</accession>
<protein>
    <recommendedName>
        <fullName evidence="2">Ribbon-helix-helix protein CopG domain-containing protein</fullName>
    </recommendedName>
</protein>